<evidence type="ECO:0000313" key="5">
    <source>
        <dbReference type="EMBL" id="GMT23023.1"/>
    </source>
</evidence>
<keyword evidence="3" id="KW-1133">Transmembrane helix</keyword>
<feature type="region of interest" description="Disordered" evidence="2">
    <location>
        <begin position="442"/>
        <end position="511"/>
    </location>
</feature>
<keyword evidence="6" id="KW-1185">Reference proteome</keyword>
<dbReference type="Gene3D" id="2.60.40.4100">
    <property type="entry name" value="Zona pellucida, ZP-C domain"/>
    <property type="match status" value="1"/>
</dbReference>
<feature type="compositionally biased region" description="Low complexity" evidence="2">
    <location>
        <begin position="324"/>
        <end position="333"/>
    </location>
</feature>
<name>A0AAV5VXP5_9BILA</name>
<feature type="compositionally biased region" description="Low complexity" evidence="2">
    <location>
        <begin position="442"/>
        <end position="467"/>
    </location>
</feature>
<accession>A0AAV5VXP5</accession>
<sequence>QIPTADEGLDNSVIEPGNAQEETLGVFSASPEKVKAHMTTECRLSGISLIVEFERATSGAIFVQEAFSSCKVLFNESDSATLHIPYPRSDESSPKCPGEEIRPGFWSFLIVVQRNDLNAPSLMTSNDRVFNVTCDYSAIEEDALFMQPEESSTALSHSTTQKIRMSILKDDVPVSNVGLGEEVELRWIIREEELDEGQTKVGYFINECIAERIGGVLPEPEPLKLIHNGCPEENVRNRLMRYPVVKTSNGFSTKMKVFRFDGSRKVRIRCTVDVCVEMCPPVLCESEANGDGTSDEVQSFGRKKRQSMSDIGRMMRRLQPEFGRSTTATTAARKSAKRRRSITTGTISIVDRMAVPFTSDDAETANLADTGMDNNAQSVLDPSSFCLSRTHLFSAVAVLIILSIGQLFVIINFARRKCGTGSSGASQCSSGGTSYITASSTSSAYHPSSLSSASSIGSRESSTTASSPNPFERQDSDDHRHQLIKTHAAAPKFDRPAYERPREPSLPPHRR</sequence>
<dbReference type="InterPro" id="IPR001507">
    <property type="entry name" value="ZP_dom"/>
</dbReference>
<dbReference type="InterPro" id="IPR042235">
    <property type="entry name" value="ZP-C_dom"/>
</dbReference>
<dbReference type="EMBL" id="BTSY01000004">
    <property type="protein sequence ID" value="GMT23023.1"/>
    <property type="molecule type" value="Genomic_DNA"/>
</dbReference>
<dbReference type="Proteomes" id="UP001432322">
    <property type="component" value="Unassembled WGS sequence"/>
</dbReference>
<keyword evidence="3" id="KW-0472">Membrane</keyword>
<proteinExistence type="predicted"/>
<feature type="compositionally biased region" description="Basic and acidic residues" evidence="2">
    <location>
        <begin position="492"/>
        <end position="503"/>
    </location>
</feature>
<evidence type="ECO:0000256" key="3">
    <source>
        <dbReference type="SAM" id="Phobius"/>
    </source>
</evidence>
<dbReference type="InterPro" id="IPR055355">
    <property type="entry name" value="ZP-C"/>
</dbReference>
<feature type="non-terminal residue" evidence="5">
    <location>
        <position position="511"/>
    </location>
</feature>
<organism evidence="5 6">
    <name type="scientific">Pristionchus fissidentatus</name>
    <dbReference type="NCBI Taxonomy" id="1538716"/>
    <lineage>
        <taxon>Eukaryota</taxon>
        <taxon>Metazoa</taxon>
        <taxon>Ecdysozoa</taxon>
        <taxon>Nematoda</taxon>
        <taxon>Chromadorea</taxon>
        <taxon>Rhabditida</taxon>
        <taxon>Rhabditina</taxon>
        <taxon>Diplogasteromorpha</taxon>
        <taxon>Diplogasteroidea</taxon>
        <taxon>Neodiplogasteridae</taxon>
        <taxon>Pristionchus</taxon>
    </lineage>
</organism>
<dbReference type="PANTHER" id="PTHR47327:SF18">
    <property type="entry name" value="PAN DOMAIN PROTEIN"/>
    <property type="match status" value="1"/>
</dbReference>
<feature type="transmembrane region" description="Helical" evidence="3">
    <location>
        <begin position="392"/>
        <end position="414"/>
    </location>
</feature>
<dbReference type="Pfam" id="PF00100">
    <property type="entry name" value="Zona_pellucida"/>
    <property type="match status" value="1"/>
</dbReference>
<dbReference type="PROSITE" id="PS51034">
    <property type="entry name" value="ZP_2"/>
    <property type="match status" value="1"/>
</dbReference>
<evidence type="ECO:0000313" key="6">
    <source>
        <dbReference type="Proteomes" id="UP001432322"/>
    </source>
</evidence>
<reference evidence="5" key="1">
    <citation type="submission" date="2023-10" db="EMBL/GenBank/DDBJ databases">
        <title>Genome assembly of Pristionchus species.</title>
        <authorList>
            <person name="Yoshida K."/>
            <person name="Sommer R.J."/>
        </authorList>
    </citation>
    <scope>NUCLEOTIDE SEQUENCE</scope>
    <source>
        <strain evidence="5">RS5133</strain>
    </source>
</reference>
<dbReference type="PANTHER" id="PTHR47327">
    <property type="entry name" value="FI18240P1-RELATED"/>
    <property type="match status" value="1"/>
</dbReference>
<evidence type="ECO:0000256" key="2">
    <source>
        <dbReference type="SAM" id="MobiDB-lite"/>
    </source>
</evidence>
<evidence type="ECO:0000259" key="4">
    <source>
        <dbReference type="PROSITE" id="PS51034"/>
    </source>
</evidence>
<keyword evidence="1" id="KW-1015">Disulfide bond</keyword>
<protein>
    <recommendedName>
        <fullName evidence="4">ZP domain-containing protein</fullName>
    </recommendedName>
</protein>
<dbReference type="InterPro" id="IPR052774">
    <property type="entry name" value="Celegans_DevNeuronal_Protein"/>
</dbReference>
<dbReference type="GO" id="GO:0009653">
    <property type="term" value="P:anatomical structure morphogenesis"/>
    <property type="evidence" value="ECO:0007669"/>
    <property type="project" value="TreeGrafter"/>
</dbReference>
<gene>
    <name evidence="5" type="ORF">PFISCL1PPCAC_14320</name>
</gene>
<feature type="domain" description="ZP" evidence="4">
    <location>
        <begin position="41"/>
        <end position="291"/>
    </location>
</feature>
<feature type="region of interest" description="Disordered" evidence="2">
    <location>
        <begin position="287"/>
        <end position="340"/>
    </location>
</feature>
<dbReference type="AlphaFoldDB" id="A0AAV5VXP5"/>
<evidence type="ECO:0000256" key="1">
    <source>
        <dbReference type="ARBA" id="ARBA00023157"/>
    </source>
</evidence>
<comment type="caution">
    <text evidence="5">The sequence shown here is derived from an EMBL/GenBank/DDBJ whole genome shotgun (WGS) entry which is preliminary data.</text>
</comment>
<keyword evidence="3" id="KW-0812">Transmembrane</keyword>
<feature type="compositionally biased region" description="Basic and acidic residues" evidence="2">
    <location>
        <begin position="472"/>
        <end position="481"/>
    </location>
</feature>
<dbReference type="SMART" id="SM00241">
    <property type="entry name" value="ZP"/>
    <property type="match status" value="1"/>
</dbReference>
<feature type="non-terminal residue" evidence="5">
    <location>
        <position position="1"/>
    </location>
</feature>